<evidence type="ECO:0000259" key="1">
    <source>
        <dbReference type="Pfam" id="PF02384"/>
    </source>
</evidence>
<dbReference type="Proteomes" id="UP000531594">
    <property type="component" value="Unassembled WGS sequence"/>
</dbReference>
<organism evidence="3 4">
    <name type="scientific">Bacillus benzoevorans</name>
    <dbReference type="NCBI Taxonomy" id="1456"/>
    <lineage>
        <taxon>Bacteria</taxon>
        <taxon>Bacillati</taxon>
        <taxon>Bacillota</taxon>
        <taxon>Bacilli</taxon>
        <taxon>Bacillales</taxon>
        <taxon>Bacillaceae</taxon>
        <taxon>Bacillus</taxon>
    </lineage>
</organism>
<proteinExistence type="predicted"/>
<dbReference type="InterPro" id="IPR048375">
    <property type="entry name" value="YtxK-like_N"/>
</dbReference>
<dbReference type="PRINTS" id="PR00507">
    <property type="entry name" value="N12N6MTFRASE"/>
</dbReference>
<evidence type="ECO:0000313" key="3">
    <source>
        <dbReference type="EMBL" id="MBB6445712.1"/>
    </source>
</evidence>
<dbReference type="CDD" id="cd02440">
    <property type="entry name" value="AdoMet_MTases"/>
    <property type="match status" value="1"/>
</dbReference>
<comment type="caution">
    <text evidence="3">The sequence shown here is derived from an EMBL/GenBank/DDBJ whole genome shotgun (WGS) entry which is preliminary data.</text>
</comment>
<dbReference type="GO" id="GO:0008170">
    <property type="term" value="F:N-methyltransferase activity"/>
    <property type="evidence" value="ECO:0007669"/>
    <property type="project" value="InterPro"/>
</dbReference>
<dbReference type="GO" id="GO:0003677">
    <property type="term" value="F:DNA binding"/>
    <property type="evidence" value="ECO:0007669"/>
    <property type="project" value="InterPro"/>
</dbReference>
<dbReference type="Pfam" id="PF21106">
    <property type="entry name" value="YtxK_like"/>
    <property type="match status" value="1"/>
</dbReference>
<accession>A0A7X0HTN7</accession>
<dbReference type="InterPro" id="IPR003356">
    <property type="entry name" value="DNA_methylase_A-5"/>
</dbReference>
<dbReference type="Gene3D" id="3.40.50.150">
    <property type="entry name" value="Vaccinia Virus protein VP39"/>
    <property type="match status" value="1"/>
</dbReference>
<dbReference type="PANTHER" id="PTHR41313">
    <property type="entry name" value="ADENINE-SPECIFIC METHYLTRANSFERASE"/>
    <property type="match status" value="1"/>
</dbReference>
<sequence>MKTTPVEELFNVLNESADLLQQELDCTYLEALAKTGENIFQQSILQKIESEWTGKRLKKIYEGLNLDHFSKEEIRKSFQLAILKGMKESVQPNHQMTPDSIGMLFGYLLNKFMKQNSYRILDPVVGTGNLLTAVMNQELNKQIEGIGVDIDDLLIKLAYINANLQEHPIELFNQDSLEHLFIEKVDAVIGDLPVGYYPNDIRAADYELKADNGHSYAHHLFIEQSIRHVRPGGYLFFLIPNGLFESEQAKKLHEYMMKNVYIQAILQLPESLFKNKQNAKSILIMQKQGEQVKQPKEILLVNMPSLTNGSELEKILIKMDRWINENKSC</sequence>
<dbReference type="GO" id="GO:0032259">
    <property type="term" value="P:methylation"/>
    <property type="evidence" value="ECO:0007669"/>
    <property type="project" value="UniProtKB-KW"/>
</dbReference>
<dbReference type="Pfam" id="PF02384">
    <property type="entry name" value="N6_Mtase"/>
    <property type="match status" value="1"/>
</dbReference>
<dbReference type="SUPFAM" id="SSF53335">
    <property type="entry name" value="S-adenosyl-L-methionine-dependent methyltransferases"/>
    <property type="match status" value="1"/>
</dbReference>
<protein>
    <submittedName>
        <fullName evidence="3">Site-specific DNA-methyltransferase (Adenine-specific)</fullName>
        <ecNumber evidence="3">2.1.1.72</ecNumber>
    </submittedName>
</protein>
<gene>
    <name evidence="3" type="ORF">HNR53_002337</name>
</gene>
<evidence type="ECO:0000313" key="4">
    <source>
        <dbReference type="Proteomes" id="UP000531594"/>
    </source>
</evidence>
<keyword evidence="4" id="KW-1185">Reference proteome</keyword>
<dbReference type="EMBL" id="JACHGK010000007">
    <property type="protein sequence ID" value="MBB6445712.1"/>
    <property type="molecule type" value="Genomic_DNA"/>
</dbReference>
<name>A0A7X0HTN7_9BACI</name>
<feature type="domain" description="DNA methylase adenine-specific" evidence="1">
    <location>
        <begin position="97"/>
        <end position="308"/>
    </location>
</feature>
<dbReference type="InterPro" id="IPR016843">
    <property type="entry name" value="S-AdoMet-dep_Ade-MeTrfase_prd"/>
</dbReference>
<dbReference type="InterPro" id="IPR029063">
    <property type="entry name" value="SAM-dependent_MTases_sf"/>
</dbReference>
<dbReference type="EC" id="2.1.1.72" evidence="3"/>
<keyword evidence="3" id="KW-0489">Methyltransferase</keyword>
<dbReference type="PIRSF" id="PIRSF026567">
    <property type="entry name" value="Adenine_mtase_bact_prd"/>
    <property type="match status" value="1"/>
</dbReference>
<dbReference type="AlphaFoldDB" id="A0A7X0HTN7"/>
<dbReference type="RefSeq" id="WP_184526017.1">
    <property type="nucleotide sequence ID" value="NZ_JACHGK010000007.1"/>
</dbReference>
<reference evidence="3 4" key="1">
    <citation type="submission" date="2020-08" db="EMBL/GenBank/DDBJ databases">
        <title>Genomic Encyclopedia of Type Strains, Phase IV (KMG-IV): sequencing the most valuable type-strain genomes for metagenomic binning, comparative biology and taxonomic classification.</title>
        <authorList>
            <person name="Goeker M."/>
        </authorList>
    </citation>
    <scope>NUCLEOTIDE SEQUENCE [LARGE SCALE GENOMIC DNA]</scope>
    <source>
        <strain evidence="3 4">DSM 5391</strain>
    </source>
</reference>
<keyword evidence="3" id="KW-0808">Transferase</keyword>
<dbReference type="Gene3D" id="1.10.150.470">
    <property type="match status" value="1"/>
</dbReference>
<dbReference type="GO" id="GO:0009007">
    <property type="term" value="F:site-specific DNA-methyltransferase (adenine-specific) activity"/>
    <property type="evidence" value="ECO:0007669"/>
    <property type="project" value="UniProtKB-EC"/>
</dbReference>
<dbReference type="PANTHER" id="PTHR41313:SF1">
    <property type="entry name" value="DNA METHYLASE ADENINE-SPECIFIC DOMAIN-CONTAINING PROTEIN"/>
    <property type="match status" value="1"/>
</dbReference>
<feature type="domain" description="YtxK-like N-terminal helical" evidence="2">
    <location>
        <begin position="7"/>
        <end position="86"/>
    </location>
</feature>
<dbReference type="InterPro" id="IPR052933">
    <property type="entry name" value="DNA_Protect_Modify"/>
</dbReference>
<evidence type="ECO:0000259" key="2">
    <source>
        <dbReference type="Pfam" id="PF21106"/>
    </source>
</evidence>